<proteinExistence type="predicted"/>
<name>A0A395VB94_9FIRM</name>
<dbReference type="EMBL" id="QRVL01000008">
    <property type="protein sequence ID" value="RGS39663.1"/>
    <property type="molecule type" value="Genomic_DNA"/>
</dbReference>
<sequence>MKQRVLYLYYYLKHIHHKLRARRTGSYNVLGSFQGIPAPTDEEANELIKDFIKSGKPFAICRLGSAEFSELQLYDEHVLFHTNRLGKSNMFETFHHSTEEVGRWSSLIKRDNQDIDVMAYFDDHPAEEYIVRTSCPKDMKLIRLGQLEPLAYKEPWTLALAGKKVLLVNPFVDTMLEQYPHMDQIFPDRMVLPPDITFRTFKAVWFTGRGDDFDTWFDALNYMYEEIMKIDFDIALLSCSAFGYNLAPMLKRAGKQAIQMGGSMQLLFGIWGSRWDDYPPYLPLKNEYWVRPPKAEAPKDKKGLEELDNACYW</sequence>
<organism evidence="1 2">
    <name type="scientific">Roseburia hominis</name>
    <dbReference type="NCBI Taxonomy" id="301301"/>
    <lineage>
        <taxon>Bacteria</taxon>
        <taxon>Bacillati</taxon>
        <taxon>Bacillota</taxon>
        <taxon>Clostridia</taxon>
        <taxon>Lachnospirales</taxon>
        <taxon>Lachnospiraceae</taxon>
        <taxon>Roseburia</taxon>
    </lineage>
</organism>
<dbReference type="Proteomes" id="UP000266172">
    <property type="component" value="Unassembled WGS sequence"/>
</dbReference>
<dbReference type="RefSeq" id="WP_118097616.1">
    <property type="nucleotide sequence ID" value="NZ_CAUGCI010000007.1"/>
</dbReference>
<accession>A0A395VB94</accession>
<evidence type="ECO:0000313" key="2">
    <source>
        <dbReference type="Proteomes" id="UP000266172"/>
    </source>
</evidence>
<evidence type="ECO:0000313" key="1">
    <source>
        <dbReference type="EMBL" id="RGS39663.1"/>
    </source>
</evidence>
<dbReference type="AlphaFoldDB" id="A0A395VB94"/>
<gene>
    <name evidence="1" type="ORF">DWX93_10580</name>
</gene>
<reference evidence="1 2" key="1">
    <citation type="submission" date="2018-08" db="EMBL/GenBank/DDBJ databases">
        <title>A genome reference for cultivated species of the human gut microbiota.</title>
        <authorList>
            <person name="Zou Y."/>
            <person name="Xue W."/>
            <person name="Luo G."/>
        </authorList>
    </citation>
    <scope>NUCLEOTIDE SEQUENCE [LARGE SCALE GENOMIC DNA]</scope>
    <source>
        <strain evidence="1 2">AF22-12AC</strain>
    </source>
</reference>
<protein>
    <submittedName>
        <fullName evidence="1">Uncharacterized protein</fullName>
    </submittedName>
</protein>
<comment type="caution">
    <text evidence="1">The sequence shown here is derived from an EMBL/GenBank/DDBJ whole genome shotgun (WGS) entry which is preliminary data.</text>
</comment>